<dbReference type="Proteomes" id="UP001162880">
    <property type="component" value="Unassembled WGS sequence"/>
</dbReference>
<dbReference type="Pfam" id="PF02668">
    <property type="entry name" value="TauD"/>
    <property type="match status" value="1"/>
</dbReference>
<keyword evidence="2" id="KW-0479">Metal-binding</keyword>
<evidence type="ECO:0000256" key="2">
    <source>
        <dbReference type="ARBA" id="ARBA00022723"/>
    </source>
</evidence>
<protein>
    <submittedName>
        <fullName evidence="7">TauD/TfdA family dioxygenase</fullName>
    </submittedName>
</protein>
<keyword evidence="5" id="KW-0408">Iron</keyword>
<proteinExistence type="inferred from homology"/>
<evidence type="ECO:0000259" key="6">
    <source>
        <dbReference type="Pfam" id="PF02668"/>
    </source>
</evidence>
<comment type="similarity">
    <text evidence="1">Belongs to the TfdA dioxygenase family.</text>
</comment>
<dbReference type="InterPro" id="IPR042098">
    <property type="entry name" value="TauD-like_sf"/>
</dbReference>
<dbReference type="Gene3D" id="3.60.130.10">
    <property type="entry name" value="Clavaminate synthase-like"/>
    <property type="match status" value="1"/>
</dbReference>
<reference evidence="7" key="1">
    <citation type="submission" date="2022-03" db="EMBL/GenBank/DDBJ databases">
        <title>Identification of a novel bacterium isolated from mangrove sediments.</title>
        <authorList>
            <person name="Pan X."/>
        </authorList>
    </citation>
    <scope>NUCLEOTIDE SEQUENCE</scope>
    <source>
        <strain evidence="7">B2580</strain>
    </source>
</reference>
<dbReference type="EMBL" id="JALHLE010000010">
    <property type="protein sequence ID" value="MCJ2178667.1"/>
    <property type="molecule type" value="Genomic_DNA"/>
</dbReference>
<evidence type="ECO:0000256" key="3">
    <source>
        <dbReference type="ARBA" id="ARBA00022964"/>
    </source>
</evidence>
<dbReference type="SUPFAM" id="SSF51197">
    <property type="entry name" value="Clavaminate synthase-like"/>
    <property type="match status" value="1"/>
</dbReference>
<organism evidence="7 8">
    <name type="scientific">Novosphingobium album</name>
    <name type="common">ex Hu et al. 2023</name>
    <dbReference type="NCBI Taxonomy" id="2930093"/>
    <lineage>
        <taxon>Bacteria</taxon>
        <taxon>Pseudomonadati</taxon>
        <taxon>Pseudomonadota</taxon>
        <taxon>Alphaproteobacteria</taxon>
        <taxon>Sphingomonadales</taxon>
        <taxon>Sphingomonadaceae</taxon>
        <taxon>Novosphingobium</taxon>
    </lineage>
</organism>
<keyword evidence="3 7" id="KW-0223">Dioxygenase</keyword>
<keyword evidence="8" id="KW-1185">Reference proteome</keyword>
<name>A0ABT0B0U3_9SPHN</name>
<feature type="domain" description="TauD/TfdA-like" evidence="6">
    <location>
        <begin position="6"/>
        <end position="295"/>
    </location>
</feature>
<evidence type="ECO:0000256" key="5">
    <source>
        <dbReference type="ARBA" id="ARBA00023004"/>
    </source>
</evidence>
<dbReference type="PANTHER" id="PTHR30468">
    <property type="entry name" value="ALPHA-KETOGLUTARATE-DEPENDENT SULFONATE DIOXYGENASE"/>
    <property type="match status" value="1"/>
</dbReference>
<sequence>MPLTDVRPLQEGLPFGVRIGGLTREILEDKAIRDEIDALFIKHGMIVFEDVEQSDEMQLALSSCFGPLKEHPVKAVSRVDSNRLPGVIEIRSLRGRGIVEVDGRQVSHWLPWHFDHCYNDELNRAGVLRSVERVEEGGITGFLDGIALYEAFPKDLRERIEGKDVIYTLSTQYDALKFGRPAQYRMIEPKPMSQAFHDQVALMPRAIHPAVWTRPTGEKCLHVSAYMSQGIVGDETPEGDALLEEVCQEINRLAETCSYHHKWSPNDMAIWDNLRMLHCVSGNNPDEERLMYRTTIAGDYGLGHWETEPRELAAADAMA</sequence>
<evidence type="ECO:0000313" key="7">
    <source>
        <dbReference type="EMBL" id="MCJ2178667.1"/>
    </source>
</evidence>
<dbReference type="PANTHER" id="PTHR30468:SF1">
    <property type="entry name" value="ALPHA-KETOGLUTARATE-DEPENDENT SULFONATE DIOXYGENASE"/>
    <property type="match status" value="1"/>
</dbReference>
<evidence type="ECO:0000256" key="4">
    <source>
        <dbReference type="ARBA" id="ARBA00023002"/>
    </source>
</evidence>
<dbReference type="RefSeq" id="WP_243992922.1">
    <property type="nucleotide sequence ID" value="NZ_JALHLE010000010.1"/>
</dbReference>
<dbReference type="InterPro" id="IPR051323">
    <property type="entry name" value="AtsK-like"/>
</dbReference>
<accession>A0ABT0B0U3</accession>
<dbReference type="GO" id="GO:0051213">
    <property type="term" value="F:dioxygenase activity"/>
    <property type="evidence" value="ECO:0007669"/>
    <property type="project" value="UniProtKB-KW"/>
</dbReference>
<evidence type="ECO:0000313" key="8">
    <source>
        <dbReference type="Proteomes" id="UP001162880"/>
    </source>
</evidence>
<dbReference type="InterPro" id="IPR003819">
    <property type="entry name" value="TauD/TfdA-like"/>
</dbReference>
<evidence type="ECO:0000256" key="1">
    <source>
        <dbReference type="ARBA" id="ARBA00005896"/>
    </source>
</evidence>
<keyword evidence="4" id="KW-0560">Oxidoreductase</keyword>
<comment type="caution">
    <text evidence="7">The sequence shown here is derived from an EMBL/GenBank/DDBJ whole genome shotgun (WGS) entry which is preliminary data.</text>
</comment>
<gene>
    <name evidence="7" type="ORF">MTR64_08835</name>
</gene>